<dbReference type="EMBL" id="UYJE01001019">
    <property type="protein sequence ID" value="VDH98528.1"/>
    <property type="molecule type" value="Genomic_DNA"/>
</dbReference>
<dbReference type="Proteomes" id="UP000596742">
    <property type="component" value="Unassembled WGS sequence"/>
</dbReference>
<proteinExistence type="predicted"/>
<evidence type="ECO:0000256" key="1">
    <source>
        <dbReference type="SAM" id="MobiDB-lite"/>
    </source>
</evidence>
<sequence length="162" mass="18512">MMNGKLVNNRGRGRGGRRGRGRGRIDSLIAVVKGGITNWWKHRDYDQCLTEKETTYLCDFDSKESNLYGLPKVHKSAQIQNTVRDQNNIYVETFRTADLKLRPIIAGPEILTQRLSHFIDLVIKHLCPSIPSYIKDDMEFLNHIPAIVPEETLLTSFDVTSL</sequence>
<feature type="region of interest" description="Disordered" evidence="1">
    <location>
        <begin position="1"/>
        <end position="21"/>
    </location>
</feature>
<accession>A0A8B6C277</accession>
<dbReference type="AlphaFoldDB" id="A0A8B6C277"/>
<evidence type="ECO:0000313" key="2">
    <source>
        <dbReference type="EMBL" id="VDH98528.1"/>
    </source>
</evidence>
<organism evidence="2 3">
    <name type="scientific">Mytilus galloprovincialis</name>
    <name type="common">Mediterranean mussel</name>
    <dbReference type="NCBI Taxonomy" id="29158"/>
    <lineage>
        <taxon>Eukaryota</taxon>
        <taxon>Metazoa</taxon>
        <taxon>Spiralia</taxon>
        <taxon>Lophotrochozoa</taxon>
        <taxon>Mollusca</taxon>
        <taxon>Bivalvia</taxon>
        <taxon>Autobranchia</taxon>
        <taxon>Pteriomorphia</taxon>
        <taxon>Mytilida</taxon>
        <taxon>Mytiloidea</taxon>
        <taxon>Mytilidae</taxon>
        <taxon>Mytilinae</taxon>
        <taxon>Mytilus</taxon>
    </lineage>
</organism>
<name>A0A8B6C277_MYTGA</name>
<dbReference type="OrthoDB" id="6137646at2759"/>
<gene>
    <name evidence="2" type="ORF">MGAL_10B032510</name>
</gene>
<reference evidence="2" key="1">
    <citation type="submission" date="2018-11" db="EMBL/GenBank/DDBJ databases">
        <authorList>
            <person name="Alioto T."/>
            <person name="Alioto T."/>
        </authorList>
    </citation>
    <scope>NUCLEOTIDE SEQUENCE</scope>
</reference>
<keyword evidence="3" id="KW-1185">Reference proteome</keyword>
<feature type="compositionally biased region" description="Basic residues" evidence="1">
    <location>
        <begin position="11"/>
        <end position="21"/>
    </location>
</feature>
<evidence type="ECO:0000313" key="3">
    <source>
        <dbReference type="Proteomes" id="UP000596742"/>
    </source>
</evidence>
<protein>
    <submittedName>
        <fullName evidence="2">Uncharacterized protein</fullName>
    </submittedName>
</protein>
<comment type="caution">
    <text evidence="2">The sequence shown here is derived from an EMBL/GenBank/DDBJ whole genome shotgun (WGS) entry which is preliminary data.</text>
</comment>